<keyword evidence="3" id="KW-1185">Reference proteome</keyword>
<keyword evidence="1" id="KW-0732">Signal</keyword>
<organism evidence="2 3">
    <name type="scientific">Chitinophaga eiseniae</name>
    <dbReference type="NCBI Taxonomy" id="634771"/>
    <lineage>
        <taxon>Bacteria</taxon>
        <taxon>Pseudomonadati</taxon>
        <taxon>Bacteroidota</taxon>
        <taxon>Chitinophagia</taxon>
        <taxon>Chitinophagales</taxon>
        <taxon>Chitinophagaceae</taxon>
        <taxon>Chitinophaga</taxon>
    </lineage>
</organism>
<evidence type="ECO:0000256" key="1">
    <source>
        <dbReference type="SAM" id="SignalP"/>
    </source>
</evidence>
<protein>
    <submittedName>
        <fullName evidence="2">Uncharacterized protein</fullName>
    </submittedName>
</protein>
<proteinExistence type="predicted"/>
<dbReference type="AlphaFoldDB" id="A0A847SN37"/>
<name>A0A847SN37_9BACT</name>
<feature type="signal peptide" evidence="1">
    <location>
        <begin position="1"/>
        <end position="20"/>
    </location>
</feature>
<feature type="chain" id="PRO_5032917574" evidence="1">
    <location>
        <begin position="21"/>
        <end position="140"/>
    </location>
</feature>
<dbReference type="Proteomes" id="UP000552864">
    <property type="component" value="Unassembled WGS sequence"/>
</dbReference>
<accession>A0A847SN37</accession>
<evidence type="ECO:0000313" key="3">
    <source>
        <dbReference type="Proteomes" id="UP000552864"/>
    </source>
</evidence>
<sequence>MKFRKTNLLPGILVALLLCALLSCQKSNDGTPSDMLQVIYEVESQTSAPFGPIKYTASEKDSGVVRSVTHSWTVSGVGLFQKTVLIKKEQVALLDVQHPSSNQWKIRIRSADGSLLVEGPVKFAAGAPGYYYSHLELTIN</sequence>
<dbReference type="PROSITE" id="PS51257">
    <property type="entry name" value="PROKAR_LIPOPROTEIN"/>
    <property type="match status" value="1"/>
</dbReference>
<gene>
    <name evidence="2" type="ORF">HGH91_23565</name>
</gene>
<dbReference type="RefSeq" id="WP_168741248.1">
    <property type="nucleotide sequence ID" value="NZ_JABAHZ010000006.1"/>
</dbReference>
<reference evidence="2 3" key="1">
    <citation type="submission" date="2020-04" db="EMBL/GenBank/DDBJ databases">
        <authorList>
            <person name="Yin C."/>
        </authorList>
    </citation>
    <scope>NUCLEOTIDE SEQUENCE [LARGE SCALE GENOMIC DNA]</scope>
    <source>
        <strain evidence="2 3">Ak56</strain>
    </source>
</reference>
<dbReference type="EMBL" id="JABAHZ010000006">
    <property type="protein sequence ID" value="NLR81624.1"/>
    <property type="molecule type" value="Genomic_DNA"/>
</dbReference>
<evidence type="ECO:0000313" key="2">
    <source>
        <dbReference type="EMBL" id="NLR81624.1"/>
    </source>
</evidence>
<comment type="caution">
    <text evidence="2">The sequence shown here is derived from an EMBL/GenBank/DDBJ whole genome shotgun (WGS) entry which is preliminary data.</text>
</comment>